<sequence>MRFYVIFSFCYVLYLTTPISGYSGGAPSSRCDTMLPGHGPEPQKGPSPYKVVVRQTKVEPSGIIEITLTSNSGNDEFKGFLIYIRKEGVTNKAYGEFDKTNDDAKTLDCFNVQNNAMTQIDGHPKSSVTVKWIADPRTVEEGEYQIHTTFVKDKNTYWTNQVHDEVIEVVPPGQAPDEHPDGHHGPHWEQDPKTYCSSMNLNPDADSKIHSDDNPYDINIEKKENVEQSSRIWINATSALDTPIMRLFMQVRRPGSSKMAYGEFVKPAKGAEGMDIVLVDCFGGKGNAVLFTNPKHSESTTSDVSFQWMAPGNETGDFEVVSTILKDENTFWGVVGKDLQTKIKVVPKNKPNPKEQRSKSASTSSTMSFSTTVGLFFVMIFAAASY</sequence>
<dbReference type="InterPro" id="IPR042307">
    <property type="entry name" value="Reeler_sf"/>
</dbReference>
<organism evidence="12 13">
    <name type="scientific">Orchesella dallaii</name>
    <dbReference type="NCBI Taxonomy" id="48710"/>
    <lineage>
        <taxon>Eukaryota</taxon>
        <taxon>Metazoa</taxon>
        <taxon>Ecdysozoa</taxon>
        <taxon>Arthropoda</taxon>
        <taxon>Hexapoda</taxon>
        <taxon>Collembola</taxon>
        <taxon>Entomobryomorpha</taxon>
        <taxon>Entomobryoidea</taxon>
        <taxon>Orchesellidae</taxon>
        <taxon>Orchesellinae</taxon>
        <taxon>Orchesella</taxon>
    </lineage>
</organism>
<evidence type="ECO:0000256" key="10">
    <source>
        <dbReference type="SAM" id="SignalP"/>
    </source>
</evidence>
<comment type="caution">
    <text evidence="12">The sequence shown here is derived from an EMBL/GenBank/DDBJ whole genome shotgun (WGS) entry which is preliminary data.</text>
</comment>
<evidence type="ECO:0000256" key="3">
    <source>
        <dbReference type="ARBA" id="ARBA00022525"/>
    </source>
</evidence>
<comment type="similarity">
    <text evidence="2">Belongs to the insect defense protein family.</text>
</comment>
<evidence type="ECO:0000256" key="2">
    <source>
        <dbReference type="ARBA" id="ARBA00008501"/>
    </source>
</evidence>
<keyword evidence="4" id="KW-0929">Antimicrobial</keyword>
<evidence type="ECO:0000259" key="11">
    <source>
        <dbReference type="PROSITE" id="PS51019"/>
    </source>
</evidence>
<gene>
    <name evidence="12" type="ORF">ODALV1_LOCUS25159</name>
</gene>
<evidence type="ECO:0000256" key="7">
    <source>
        <dbReference type="ARBA" id="ARBA00022859"/>
    </source>
</evidence>
<dbReference type="Gene3D" id="2.60.40.4060">
    <property type="entry name" value="Reeler domain"/>
    <property type="match status" value="2"/>
</dbReference>
<feature type="compositionally biased region" description="Basic and acidic residues" evidence="9">
    <location>
        <begin position="176"/>
        <end position="192"/>
    </location>
</feature>
<evidence type="ECO:0000256" key="5">
    <source>
        <dbReference type="ARBA" id="ARBA00022588"/>
    </source>
</evidence>
<dbReference type="PANTHER" id="PTHR45828:SF9">
    <property type="entry name" value="CELL WALL INTEGRITY AND STRESS RESPONSE COMPONENT 4-LIKE-RELATED"/>
    <property type="match status" value="1"/>
</dbReference>
<feature type="compositionally biased region" description="Basic and acidic residues" evidence="9">
    <location>
        <begin position="205"/>
        <end position="214"/>
    </location>
</feature>
<evidence type="ECO:0000256" key="9">
    <source>
        <dbReference type="SAM" id="MobiDB-lite"/>
    </source>
</evidence>
<dbReference type="CDD" id="cd08544">
    <property type="entry name" value="Reeler"/>
    <property type="match status" value="1"/>
</dbReference>
<evidence type="ECO:0000256" key="1">
    <source>
        <dbReference type="ARBA" id="ARBA00004613"/>
    </source>
</evidence>
<feature type="domain" description="Reelin" evidence="11">
    <location>
        <begin position="8"/>
        <end position="180"/>
    </location>
</feature>
<evidence type="ECO:0000256" key="8">
    <source>
        <dbReference type="ARBA" id="ARBA00023022"/>
    </source>
</evidence>
<comment type="subcellular location">
    <subcellularLocation>
        <location evidence="1">Secreted</location>
    </subcellularLocation>
</comment>
<keyword evidence="7" id="KW-0391">Immunity</keyword>
<protein>
    <recommendedName>
        <fullName evidence="11">Reelin domain-containing protein</fullName>
    </recommendedName>
</protein>
<feature type="signal peptide" evidence="10">
    <location>
        <begin position="1"/>
        <end position="21"/>
    </location>
</feature>
<keyword evidence="13" id="KW-1185">Reference proteome</keyword>
<name>A0ABP1RR68_9HEXA</name>
<dbReference type="PANTHER" id="PTHR45828">
    <property type="entry name" value="CYTOCHROME B561/FERRIC REDUCTASE TRANSMEMBRANE"/>
    <property type="match status" value="1"/>
</dbReference>
<evidence type="ECO:0000256" key="6">
    <source>
        <dbReference type="ARBA" id="ARBA00022729"/>
    </source>
</evidence>
<keyword evidence="3" id="KW-0964">Secreted</keyword>
<evidence type="ECO:0000256" key="4">
    <source>
        <dbReference type="ARBA" id="ARBA00022529"/>
    </source>
</evidence>
<accession>A0ABP1RR68</accession>
<dbReference type="InterPro" id="IPR002861">
    <property type="entry name" value="Reeler_dom"/>
</dbReference>
<dbReference type="Proteomes" id="UP001642540">
    <property type="component" value="Unassembled WGS sequence"/>
</dbReference>
<feature type="chain" id="PRO_5046656102" description="Reelin domain-containing protein" evidence="10">
    <location>
        <begin position="22"/>
        <end position="386"/>
    </location>
</feature>
<dbReference type="PROSITE" id="PS51019">
    <property type="entry name" value="REELIN"/>
    <property type="match status" value="1"/>
</dbReference>
<dbReference type="InterPro" id="IPR051237">
    <property type="entry name" value="Ferric-chelate_Red/DefProt"/>
</dbReference>
<feature type="region of interest" description="Disordered" evidence="9">
    <location>
        <begin position="171"/>
        <end position="214"/>
    </location>
</feature>
<proteinExistence type="inferred from homology"/>
<dbReference type="EMBL" id="CAXLJM020000101">
    <property type="protein sequence ID" value="CAL8133647.1"/>
    <property type="molecule type" value="Genomic_DNA"/>
</dbReference>
<reference evidence="12 13" key="1">
    <citation type="submission" date="2024-08" db="EMBL/GenBank/DDBJ databases">
        <authorList>
            <person name="Cucini C."/>
            <person name="Frati F."/>
        </authorList>
    </citation>
    <scope>NUCLEOTIDE SEQUENCE [LARGE SCALE GENOMIC DNA]</scope>
</reference>
<keyword evidence="5" id="KW-0399">Innate immunity</keyword>
<evidence type="ECO:0000313" key="13">
    <source>
        <dbReference type="Proteomes" id="UP001642540"/>
    </source>
</evidence>
<keyword evidence="6 10" id="KW-0732">Signal</keyword>
<keyword evidence="8" id="KW-0044">Antibiotic</keyword>
<dbReference type="Pfam" id="PF02014">
    <property type="entry name" value="Reeler"/>
    <property type="match status" value="2"/>
</dbReference>
<evidence type="ECO:0000313" key="12">
    <source>
        <dbReference type="EMBL" id="CAL8133647.1"/>
    </source>
</evidence>